<comment type="catalytic activity">
    <reaction evidence="20">
        <text>(6R)-5,10-methylenetetrahydrofolyl-(gamma-L-Glu)(n) + L-glutamate + ATP = (6R)-5,10-methylenetetrahydrofolyl-(gamma-L-Glu)(n+1) + ADP + phosphate + H(+)</text>
        <dbReference type="Rhea" id="RHEA:51912"/>
        <dbReference type="Rhea" id="RHEA-COMP:13257"/>
        <dbReference type="Rhea" id="RHEA-COMP:13258"/>
        <dbReference type="ChEBI" id="CHEBI:15378"/>
        <dbReference type="ChEBI" id="CHEBI:29985"/>
        <dbReference type="ChEBI" id="CHEBI:30616"/>
        <dbReference type="ChEBI" id="CHEBI:43474"/>
        <dbReference type="ChEBI" id="CHEBI:136572"/>
        <dbReference type="ChEBI" id="CHEBI:456216"/>
        <dbReference type="EC" id="6.3.2.17"/>
    </reaction>
</comment>
<dbReference type="SUPFAM" id="SSF53244">
    <property type="entry name" value="MurD-like peptide ligases, peptide-binding domain"/>
    <property type="match status" value="1"/>
</dbReference>
<keyword evidence="13" id="KW-0460">Magnesium</keyword>
<dbReference type="GO" id="GO:0046872">
    <property type="term" value="F:metal ion binding"/>
    <property type="evidence" value="ECO:0007669"/>
    <property type="project" value="UniProtKB-KW"/>
</dbReference>
<feature type="domain" description="Mur ligase C-terminal" evidence="22">
    <location>
        <begin position="271"/>
        <end position="388"/>
    </location>
</feature>
<dbReference type="Gene3D" id="3.40.1190.10">
    <property type="entry name" value="Mur-like, catalytic domain"/>
    <property type="match status" value="1"/>
</dbReference>
<reference evidence="25" key="1">
    <citation type="submission" date="2018-03" db="EMBL/GenBank/DDBJ databases">
        <title>Gramella fulva sp. nov., isolated from a dry surface of tidal flat.</title>
        <authorList>
            <person name="Hwang S.H."/>
            <person name="Hwang W.M."/>
            <person name="Kang K."/>
            <person name="Ahn T.-Y."/>
        </authorList>
    </citation>
    <scope>NUCLEOTIDE SEQUENCE [LARGE SCALE GENOMIC DNA]</scope>
    <source>
        <strain evidence="25">SH35</strain>
    </source>
</reference>
<evidence type="ECO:0000256" key="8">
    <source>
        <dbReference type="ARBA" id="ARBA00019357"/>
    </source>
</evidence>
<dbReference type="GO" id="GO:0005737">
    <property type="term" value="C:cytoplasm"/>
    <property type="evidence" value="ECO:0007669"/>
    <property type="project" value="TreeGrafter"/>
</dbReference>
<evidence type="ECO:0000256" key="1">
    <source>
        <dbReference type="ARBA" id="ARBA00001946"/>
    </source>
</evidence>
<dbReference type="AlphaFoldDB" id="A0A2R3ZAV4"/>
<keyword evidence="12" id="KW-0067">ATP-binding</keyword>
<evidence type="ECO:0000256" key="9">
    <source>
        <dbReference type="ARBA" id="ARBA00022598"/>
    </source>
</evidence>
<evidence type="ECO:0000259" key="23">
    <source>
        <dbReference type="Pfam" id="PF08245"/>
    </source>
</evidence>
<dbReference type="InterPro" id="IPR013221">
    <property type="entry name" value="Mur_ligase_cen"/>
</dbReference>
<dbReference type="FunFam" id="3.40.1190.10:FF:000011">
    <property type="entry name" value="Folylpolyglutamate synthase/dihydrofolate synthase"/>
    <property type="match status" value="1"/>
</dbReference>
<dbReference type="PANTHER" id="PTHR11136:SF0">
    <property type="entry name" value="DIHYDROFOLATE SYNTHETASE-RELATED"/>
    <property type="match status" value="1"/>
</dbReference>
<dbReference type="Pfam" id="PF08245">
    <property type="entry name" value="Mur_ligase_M"/>
    <property type="match status" value="1"/>
</dbReference>
<evidence type="ECO:0000256" key="3">
    <source>
        <dbReference type="ARBA" id="ARBA00004799"/>
    </source>
</evidence>
<proteinExistence type="inferred from homology"/>
<dbReference type="InterPro" id="IPR036615">
    <property type="entry name" value="Mur_ligase_C_dom_sf"/>
</dbReference>
<evidence type="ECO:0000256" key="17">
    <source>
        <dbReference type="ARBA" id="ARBA00032510"/>
    </source>
</evidence>
<dbReference type="GO" id="GO:0005524">
    <property type="term" value="F:ATP binding"/>
    <property type="evidence" value="ECO:0007669"/>
    <property type="project" value="UniProtKB-KW"/>
</dbReference>
<evidence type="ECO:0000256" key="14">
    <source>
        <dbReference type="ARBA" id="ARBA00022909"/>
    </source>
</evidence>
<evidence type="ECO:0000256" key="10">
    <source>
        <dbReference type="ARBA" id="ARBA00022723"/>
    </source>
</evidence>
<dbReference type="InterPro" id="IPR001645">
    <property type="entry name" value="Folylpolyglutamate_synth"/>
</dbReference>
<dbReference type="InterPro" id="IPR004101">
    <property type="entry name" value="Mur_ligase_C"/>
</dbReference>
<keyword evidence="9" id="KW-0436">Ligase</keyword>
<evidence type="ECO:0000256" key="5">
    <source>
        <dbReference type="ARBA" id="ARBA00008276"/>
    </source>
</evidence>
<feature type="domain" description="Mur ligase central" evidence="23">
    <location>
        <begin position="42"/>
        <end position="231"/>
    </location>
</feature>
<dbReference type="Proteomes" id="UP000241507">
    <property type="component" value="Chromosome"/>
</dbReference>
<dbReference type="Pfam" id="PF02875">
    <property type="entry name" value="Mur_ligase_C"/>
    <property type="match status" value="1"/>
</dbReference>
<evidence type="ECO:0000256" key="19">
    <source>
        <dbReference type="ARBA" id="ARBA00047808"/>
    </source>
</evidence>
<protein>
    <recommendedName>
        <fullName evidence="8">Dihydrofolate synthase/folylpolyglutamate synthase</fullName>
        <ecNumber evidence="6">6.3.2.12</ecNumber>
        <ecNumber evidence="7">6.3.2.17</ecNumber>
    </recommendedName>
    <alternativeName>
        <fullName evidence="17">Folylpoly-gamma-glutamate synthetase-dihydrofolate synthetase</fullName>
    </alternativeName>
    <alternativeName>
        <fullName evidence="15">Folylpolyglutamate synthetase</fullName>
    </alternativeName>
    <alternativeName>
        <fullName evidence="16">Tetrahydrofolylpolyglutamate synthase</fullName>
    </alternativeName>
</protein>
<comment type="catalytic activity">
    <reaction evidence="18">
        <text>(6S)-5,6,7,8-tetrahydrofolyl-(gamma-L-Glu)(n) + L-glutamate + ATP = (6S)-5,6,7,8-tetrahydrofolyl-(gamma-L-Glu)(n+1) + ADP + phosphate + H(+)</text>
        <dbReference type="Rhea" id="RHEA:10580"/>
        <dbReference type="Rhea" id="RHEA-COMP:14738"/>
        <dbReference type="Rhea" id="RHEA-COMP:14740"/>
        <dbReference type="ChEBI" id="CHEBI:15378"/>
        <dbReference type="ChEBI" id="CHEBI:29985"/>
        <dbReference type="ChEBI" id="CHEBI:30616"/>
        <dbReference type="ChEBI" id="CHEBI:43474"/>
        <dbReference type="ChEBI" id="CHEBI:141005"/>
        <dbReference type="ChEBI" id="CHEBI:456216"/>
        <dbReference type="EC" id="6.3.2.17"/>
    </reaction>
</comment>
<evidence type="ECO:0000256" key="13">
    <source>
        <dbReference type="ARBA" id="ARBA00022842"/>
    </source>
</evidence>
<gene>
    <name evidence="24" type="ORF">C7S20_02720</name>
</gene>
<dbReference type="EC" id="6.3.2.17" evidence="7"/>
<dbReference type="GO" id="GO:0004326">
    <property type="term" value="F:tetrahydrofolylpolyglutamate synthase activity"/>
    <property type="evidence" value="ECO:0007669"/>
    <property type="project" value="UniProtKB-EC"/>
</dbReference>
<evidence type="ECO:0000256" key="2">
    <source>
        <dbReference type="ARBA" id="ARBA00002714"/>
    </source>
</evidence>
<accession>A0A2R3ZAV4</accession>
<dbReference type="PROSITE" id="PS01012">
    <property type="entry name" value="FOLYLPOLYGLU_SYNT_2"/>
    <property type="match status" value="1"/>
</dbReference>
<keyword evidence="25" id="KW-1185">Reference proteome</keyword>
<dbReference type="Gene3D" id="3.90.190.20">
    <property type="entry name" value="Mur ligase, C-terminal domain"/>
    <property type="match status" value="1"/>
</dbReference>
<sequence>MFQQLPMFQRVGKQAFKKDLSNTLKLADFLEHPETGFKSIHVAGTNGKGSVSHMLASIFQAAGYKTGLYTSPHLKDFRERIKINGMVVPQKEVIQFIDENQNFLAFNRLSFFEMTVGMAFQYFSKEKVDMAIIEVGMGGRLDSTNIIHPELSVITNIGLDHTAYLGETLAEIASEKAGIIKKNVPVIIGEEQEETTPVFRKKAEDMESEIIFASKTKTPTYHTDLKGGYQRMNLKTVMAAIKLMREKGWDLPEEAVINGLNNVKLHTGFQGRWDIIREKPKVICDTAHNAEGLKLVMKQLRKEEFQHLHIVLGVVNDKDLSKVLPLFPKDANYYFCKPEVPRGLDADILKKEAEKYELSGKIYKSVQLAFFAAEEEALDEDIIFVGGSNFTVAEVV</sequence>
<comment type="catalytic activity">
    <reaction evidence="19">
        <text>10-formyltetrahydrofolyl-(gamma-L-Glu)(n) + L-glutamate + ATP = 10-formyltetrahydrofolyl-(gamma-L-Glu)(n+1) + ADP + phosphate + H(+)</text>
        <dbReference type="Rhea" id="RHEA:51904"/>
        <dbReference type="Rhea" id="RHEA-COMP:13088"/>
        <dbReference type="Rhea" id="RHEA-COMP:14300"/>
        <dbReference type="ChEBI" id="CHEBI:15378"/>
        <dbReference type="ChEBI" id="CHEBI:29985"/>
        <dbReference type="ChEBI" id="CHEBI:30616"/>
        <dbReference type="ChEBI" id="CHEBI:43474"/>
        <dbReference type="ChEBI" id="CHEBI:134413"/>
        <dbReference type="ChEBI" id="CHEBI:456216"/>
        <dbReference type="EC" id="6.3.2.17"/>
    </reaction>
</comment>
<evidence type="ECO:0000256" key="12">
    <source>
        <dbReference type="ARBA" id="ARBA00022840"/>
    </source>
</evidence>
<comment type="pathway">
    <text evidence="4">Cofactor biosynthesis; tetrahydrofolylpolyglutamate biosynthesis.</text>
</comment>
<dbReference type="PIRSF" id="PIRSF001563">
    <property type="entry name" value="Folylpolyglu_synth"/>
    <property type="match status" value="1"/>
</dbReference>
<evidence type="ECO:0000313" key="24">
    <source>
        <dbReference type="EMBL" id="AVR47302.1"/>
    </source>
</evidence>
<evidence type="ECO:0000256" key="16">
    <source>
        <dbReference type="ARBA" id="ARBA00030592"/>
    </source>
</evidence>
<dbReference type="EMBL" id="CP028136">
    <property type="protein sequence ID" value="AVR47302.1"/>
    <property type="molecule type" value="Genomic_DNA"/>
</dbReference>
<comment type="cofactor">
    <cofactor evidence="1">
        <name>Mg(2+)</name>
        <dbReference type="ChEBI" id="CHEBI:18420"/>
    </cofactor>
</comment>
<comment type="catalytic activity">
    <reaction evidence="21">
        <text>7,8-dihydropteroate + L-glutamate + ATP = 7,8-dihydrofolate + ADP + phosphate + H(+)</text>
        <dbReference type="Rhea" id="RHEA:23584"/>
        <dbReference type="ChEBI" id="CHEBI:15378"/>
        <dbReference type="ChEBI" id="CHEBI:17839"/>
        <dbReference type="ChEBI" id="CHEBI:29985"/>
        <dbReference type="ChEBI" id="CHEBI:30616"/>
        <dbReference type="ChEBI" id="CHEBI:43474"/>
        <dbReference type="ChEBI" id="CHEBI:57451"/>
        <dbReference type="ChEBI" id="CHEBI:456216"/>
        <dbReference type="EC" id="6.3.2.12"/>
    </reaction>
</comment>
<evidence type="ECO:0000256" key="6">
    <source>
        <dbReference type="ARBA" id="ARBA00013023"/>
    </source>
</evidence>
<dbReference type="KEGG" id="grs:C7S20_02720"/>
<dbReference type="GO" id="GO:0008841">
    <property type="term" value="F:dihydrofolate synthase activity"/>
    <property type="evidence" value="ECO:0007669"/>
    <property type="project" value="UniProtKB-EC"/>
</dbReference>
<name>A0A2R3ZAV4_9FLAO</name>
<keyword evidence="14" id="KW-0289">Folate biosynthesis</keyword>
<keyword evidence="10" id="KW-0479">Metal-binding</keyword>
<evidence type="ECO:0000256" key="18">
    <source>
        <dbReference type="ARBA" id="ARBA00047493"/>
    </source>
</evidence>
<dbReference type="GO" id="GO:0046656">
    <property type="term" value="P:folic acid biosynthetic process"/>
    <property type="evidence" value="ECO:0007669"/>
    <property type="project" value="UniProtKB-KW"/>
</dbReference>
<dbReference type="PANTHER" id="PTHR11136">
    <property type="entry name" value="FOLYLPOLYGLUTAMATE SYNTHASE-RELATED"/>
    <property type="match status" value="1"/>
</dbReference>
<evidence type="ECO:0000256" key="20">
    <source>
        <dbReference type="ARBA" id="ARBA00049035"/>
    </source>
</evidence>
<evidence type="ECO:0000256" key="11">
    <source>
        <dbReference type="ARBA" id="ARBA00022741"/>
    </source>
</evidence>
<dbReference type="NCBIfam" id="TIGR01499">
    <property type="entry name" value="folC"/>
    <property type="match status" value="1"/>
</dbReference>
<dbReference type="OrthoDB" id="9809356at2"/>
<dbReference type="InterPro" id="IPR018109">
    <property type="entry name" value="Folylpolyglutamate_synth_CS"/>
</dbReference>
<evidence type="ECO:0000256" key="7">
    <source>
        <dbReference type="ARBA" id="ARBA00013025"/>
    </source>
</evidence>
<evidence type="ECO:0000259" key="22">
    <source>
        <dbReference type="Pfam" id="PF02875"/>
    </source>
</evidence>
<organism evidence="24 25">
    <name type="scientific">Christiangramia fulva</name>
    <dbReference type="NCBI Taxonomy" id="2126553"/>
    <lineage>
        <taxon>Bacteria</taxon>
        <taxon>Pseudomonadati</taxon>
        <taxon>Bacteroidota</taxon>
        <taxon>Flavobacteriia</taxon>
        <taxon>Flavobacteriales</taxon>
        <taxon>Flavobacteriaceae</taxon>
        <taxon>Christiangramia</taxon>
    </lineage>
</organism>
<evidence type="ECO:0000313" key="25">
    <source>
        <dbReference type="Proteomes" id="UP000241507"/>
    </source>
</evidence>
<dbReference type="EC" id="6.3.2.12" evidence="6"/>
<dbReference type="InterPro" id="IPR036565">
    <property type="entry name" value="Mur-like_cat_sf"/>
</dbReference>
<evidence type="ECO:0000256" key="21">
    <source>
        <dbReference type="ARBA" id="ARBA00049161"/>
    </source>
</evidence>
<evidence type="ECO:0000256" key="4">
    <source>
        <dbReference type="ARBA" id="ARBA00005150"/>
    </source>
</evidence>
<comment type="similarity">
    <text evidence="5">Belongs to the folylpolyglutamate synthase family.</text>
</comment>
<comment type="function">
    <text evidence="2">Functions in two distinct reactions of the de novo folate biosynthetic pathway. Catalyzes the addition of a glutamate residue to dihydropteroate (7,8-dihydropteroate or H2Pte) to form dihydrofolate (7,8-dihydrofolate monoglutamate or H2Pte-Glu). Also catalyzes successive additions of L-glutamate to tetrahydrofolate or 10-formyltetrahydrofolate or 5,10-methylenetetrahydrofolate, leading to folylpolyglutamate derivatives.</text>
</comment>
<dbReference type="SUPFAM" id="SSF53623">
    <property type="entry name" value="MurD-like peptide ligases, catalytic domain"/>
    <property type="match status" value="1"/>
</dbReference>
<comment type="pathway">
    <text evidence="3">Cofactor biosynthesis; tetrahydrofolate biosynthesis; 7,8-dihydrofolate from 2-amino-4-hydroxy-6-hydroxymethyl-7,8-dihydropteridine diphosphate and 4-aminobenzoate: step 2/2.</text>
</comment>
<evidence type="ECO:0000256" key="15">
    <source>
        <dbReference type="ARBA" id="ARBA00030048"/>
    </source>
</evidence>
<keyword evidence="11" id="KW-0547">Nucleotide-binding</keyword>